<name>H5UP85_9MICO</name>
<dbReference type="RefSeq" id="WP_009481441.1">
    <property type="nucleotide sequence ID" value="NZ_BAFE01000019.1"/>
</dbReference>
<proteinExistence type="predicted"/>
<organism evidence="3 4">
    <name type="scientific">Mobilicoccus pelagius NBRC 104925</name>
    <dbReference type="NCBI Taxonomy" id="1089455"/>
    <lineage>
        <taxon>Bacteria</taxon>
        <taxon>Bacillati</taxon>
        <taxon>Actinomycetota</taxon>
        <taxon>Actinomycetes</taxon>
        <taxon>Micrococcales</taxon>
        <taxon>Dermatophilaceae</taxon>
        <taxon>Mobilicoccus</taxon>
    </lineage>
</organism>
<evidence type="ECO:0000256" key="1">
    <source>
        <dbReference type="SAM" id="MobiDB-lite"/>
    </source>
</evidence>
<dbReference type="Proteomes" id="UP000004367">
    <property type="component" value="Unassembled WGS sequence"/>
</dbReference>
<protein>
    <recommendedName>
        <fullName evidence="2">ArsA/GET3 Anion-transporting ATPase-like domain-containing protein</fullName>
    </recommendedName>
</protein>
<dbReference type="AlphaFoldDB" id="H5UP85"/>
<gene>
    <name evidence="3" type="ORF">MOPEL_020_00290</name>
</gene>
<feature type="region of interest" description="Disordered" evidence="1">
    <location>
        <begin position="1"/>
        <end position="25"/>
    </location>
</feature>
<dbReference type="eggNOG" id="COG0003">
    <property type="taxonomic scope" value="Bacteria"/>
</dbReference>
<dbReference type="InterPro" id="IPR027417">
    <property type="entry name" value="P-loop_NTPase"/>
</dbReference>
<comment type="caution">
    <text evidence="3">The sequence shown here is derived from an EMBL/GenBank/DDBJ whole genome shotgun (WGS) entry which is preliminary data.</text>
</comment>
<dbReference type="Gene3D" id="3.40.50.300">
    <property type="entry name" value="P-loop containing nucleotide triphosphate hydrolases"/>
    <property type="match status" value="1"/>
</dbReference>
<dbReference type="SUPFAM" id="SSF52540">
    <property type="entry name" value="P-loop containing nucleoside triphosphate hydrolases"/>
    <property type="match status" value="1"/>
</dbReference>
<dbReference type="Pfam" id="PF02374">
    <property type="entry name" value="ArsA_ATPase"/>
    <property type="match status" value="1"/>
</dbReference>
<dbReference type="PANTHER" id="PTHR10803:SF31">
    <property type="entry name" value="ATPASE RV3679-RELATED"/>
    <property type="match status" value="1"/>
</dbReference>
<dbReference type="PANTHER" id="PTHR10803">
    <property type="entry name" value="ARSENICAL PUMP-DRIVING ATPASE ARSENITE-TRANSLOCATING ATPASE"/>
    <property type="match status" value="1"/>
</dbReference>
<accession>H5UP85</accession>
<dbReference type="InterPro" id="IPR025723">
    <property type="entry name" value="ArsA/GET3_ATPase-like"/>
</dbReference>
<keyword evidence="4" id="KW-1185">Reference proteome</keyword>
<feature type="domain" description="ArsA/GET3 Anion-transporting ATPase-like" evidence="2">
    <location>
        <begin position="31"/>
        <end position="205"/>
    </location>
</feature>
<dbReference type="OrthoDB" id="5242836at2"/>
<evidence type="ECO:0000313" key="4">
    <source>
        <dbReference type="Proteomes" id="UP000004367"/>
    </source>
</evidence>
<dbReference type="GO" id="GO:0016887">
    <property type="term" value="F:ATP hydrolysis activity"/>
    <property type="evidence" value="ECO:0007669"/>
    <property type="project" value="InterPro"/>
</dbReference>
<dbReference type="STRING" id="1089455.MOPEL_020_00290"/>
<sequence>MDAPPPIPDGPLDTADADGEVTTPDWPGVRLHVVTGKGGTGKTTVAAALALTLASLGRRILLVEVEGRQGISQVLDVPPLSKEERLLMRVSGGGEIWGLSVEVKAALLEYLDIFYKLGRAGSVLERTGAIDFATTVAPGVRDVLVVGKVYESVRRHRQGGTQAGPPWAYDAVVLDAPPTGRIGHVLNVNEEVAELAKVGPIRGQADSITRMLRSGTAVVHLTTLLEDMPVQETVDAVAELAGIQVPVGAVVVNQARDEILSPETLAALTGDEHAGSARDDARRAEIGAALESAGLPGTDDVVDALLAQARDHAERIDLENELLTVLADLGRPLYVLPRVAGGADPGGVRILAQQLAEQAVWQ</sequence>
<dbReference type="GO" id="GO:0005524">
    <property type="term" value="F:ATP binding"/>
    <property type="evidence" value="ECO:0007669"/>
    <property type="project" value="InterPro"/>
</dbReference>
<evidence type="ECO:0000259" key="2">
    <source>
        <dbReference type="Pfam" id="PF02374"/>
    </source>
</evidence>
<dbReference type="EMBL" id="BAFE01000019">
    <property type="protein sequence ID" value="GAB47543.1"/>
    <property type="molecule type" value="Genomic_DNA"/>
</dbReference>
<evidence type="ECO:0000313" key="3">
    <source>
        <dbReference type="EMBL" id="GAB47543.1"/>
    </source>
</evidence>
<reference evidence="3 4" key="1">
    <citation type="submission" date="2012-02" db="EMBL/GenBank/DDBJ databases">
        <title>Whole genome shotgun sequence of Mobilicoccus pelagius NBRC 104925.</title>
        <authorList>
            <person name="Yoshida Y."/>
            <person name="Hosoyama A."/>
            <person name="Tsuchikane K."/>
            <person name="Katsumata H."/>
            <person name="Yamazaki S."/>
            <person name="Fujita N."/>
        </authorList>
    </citation>
    <scope>NUCLEOTIDE SEQUENCE [LARGE SCALE GENOMIC DNA]</scope>
    <source>
        <strain evidence="3 4">NBRC 104925</strain>
    </source>
</reference>
<dbReference type="InterPro" id="IPR016300">
    <property type="entry name" value="ATPase_ArsA/GET3"/>
</dbReference>